<accession>A0A2P1MXT4</accession>
<dbReference type="KEGG" id="vg:54990135"/>
<proteinExistence type="predicted"/>
<dbReference type="RefSeq" id="YP_009799646.1">
    <property type="nucleotide sequence ID" value="NC_047945.1"/>
</dbReference>
<organism evidence="1 2">
    <name type="scientific">Staphylococcus phage phiSA_BS1</name>
    <dbReference type="NCBI Taxonomy" id="2126734"/>
    <lineage>
        <taxon>Viruses</taxon>
        <taxon>Duplodnaviria</taxon>
        <taxon>Heunggongvirae</taxon>
        <taxon>Uroviricota</taxon>
        <taxon>Caudoviricetes</taxon>
        <taxon>Herelleviridae</taxon>
        <taxon>Twortvirinae</taxon>
        <taxon>Baoshanvirus</taxon>
        <taxon>Baoshanvirus BS1</taxon>
    </lineage>
</organism>
<dbReference type="GeneID" id="54990135"/>
<dbReference type="EMBL" id="MH078572">
    <property type="protein sequence ID" value="AVP40383.1"/>
    <property type="molecule type" value="Genomic_DNA"/>
</dbReference>
<reference evidence="1 2" key="1">
    <citation type="submission" date="2018-03" db="EMBL/GenBank/DDBJ databases">
        <title>Isolation, the biological characteristics and genomics of two new strains of lysate Staphylococcus aureus phage.</title>
        <authorList>
            <person name="Jin X."/>
            <person name="Zhang C."/>
        </authorList>
    </citation>
    <scope>NUCLEOTIDE SEQUENCE [LARGE SCALE GENOMIC DNA]</scope>
</reference>
<evidence type="ECO:0000313" key="1">
    <source>
        <dbReference type="EMBL" id="AVP40383.1"/>
    </source>
</evidence>
<evidence type="ECO:0000313" key="2">
    <source>
        <dbReference type="Proteomes" id="UP000241797"/>
    </source>
</evidence>
<keyword evidence="2" id="KW-1185">Reference proteome</keyword>
<name>A0A2P1MXT4_9CAUD</name>
<protein>
    <submittedName>
        <fullName evidence="1">Uncharacterized protein</fullName>
    </submittedName>
</protein>
<dbReference type="Proteomes" id="UP000241797">
    <property type="component" value="Segment"/>
</dbReference>
<sequence length="85" mass="10648">MDYNIYDKEYREKENVLSVIYESYSDETDREIETVYNKAEAWDRMCEMLKDKEMDDEEFRREMMELFIRTGKPFKEKRTDFEEEL</sequence>